<dbReference type="PROSITE" id="PS50928">
    <property type="entry name" value="ABC_TM1"/>
    <property type="match status" value="1"/>
</dbReference>
<name>A0A7X1FWY9_9SPHN</name>
<feature type="transmembrane region" description="Helical" evidence="9">
    <location>
        <begin position="34"/>
        <end position="56"/>
    </location>
</feature>
<evidence type="ECO:0000256" key="6">
    <source>
        <dbReference type="ARBA" id="ARBA00022692"/>
    </source>
</evidence>
<dbReference type="EMBL" id="JACLAX010000004">
    <property type="protein sequence ID" value="MBC2668543.1"/>
    <property type="molecule type" value="Genomic_DNA"/>
</dbReference>
<dbReference type="AlphaFoldDB" id="A0A7X1FWY9"/>
<evidence type="ECO:0000313" key="11">
    <source>
        <dbReference type="EMBL" id="MBC2668543.1"/>
    </source>
</evidence>
<feature type="domain" description="ABC transmembrane type-1" evidence="10">
    <location>
        <begin position="203"/>
        <end position="410"/>
    </location>
</feature>
<dbReference type="Gene3D" id="1.10.3720.10">
    <property type="entry name" value="MetI-like"/>
    <property type="match status" value="1"/>
</dbReference>
<dbReference type="PANTHER" id="PTHR43470:SF5">
    <property type="entry name" value="PHOSPHATE TRANSPORT SYSTEM PERMEASE PROTEIN PSTA"/>
    <property type="match status" value="1"/>
</dbReference>
<keyword evidence="5 9" id="KW-1003">Cell membrane</keyword>
<dbReference type="Pfam" id="PF00528">
    <property type="entry name" value="BPD_transp_1"/>
    <property type="match status" value="1"/>
</dbReference>
<dbReference type="InterPro" id="IPR005672">
    <property type="entry name" value="Phosphate_PstA"/>
</dbReference>
<keyword evidence="6 9" id="KW-0812">Transmembrane</keyword>
<evidence type="ECO:0000313" key="12">
    <source>
        <dbReference type="Proteomes" id="UP000551327"/>
    </source>
</evidence>
<dbReference type="InterPro" id="IPR035906">
    <property type="entry name" value="MetI-like_sf"/>
</dbReference>
<feature type="transmembrane region" description="Helical" evidence="9">
    <location>
        <begin position="394"/>
        <end position="413"/>
    </location>
</feature>
<dbReference type="PANTHER" id="PTHR43470">
    <property type="entry name" value="PHOSPHATE TRANSPORT SYSTEM PERMEASE PROTEIN PSTA-RELATED"/>
    <property type="match status" value="1"/>
</dbReference>
<sequence>MTEPSAPLARAARDPEVVARRLAARYAAERRFRALGLGAILFSATVLVFLLVTMAANGIGGFKRTELHVPIDFASGVLTVDPAQLKGSDAVRVLEGAGLAEVVTFAATQAVGAEAAAELDTDAWREVAARLIAEPGLLSRRTELSLPVSDDLAAALRGDGNLRLRPLAARLAAEGRLVRAWDFGFLRRADSTHAQSVGIWGALKGSILTMAVTLALAFPIGVLAAVYLEEYAPRNRWTDVIEVSINNLAAVPSIIFGLLGLAVFLGLFPNWRSAPLIGGMTLALMAMPVIVISGRNAIKAVPPSIRDAALGIGASRVQVVFHHVLPLALPGIMTGTIIGMARALGETAPLLMIGMRAFVATPPDGLTAPSSVLPVQIFLWSDEIDRGFVERTSAAIIVLLLFLLAMNGLAIYLRNRFEKRW</sequence>
<protein>
    <recommendedName>
        <fullName evidence="3 9">Phosphate transport system permease protein PstA</fullName>
    </recommendedName>
</protein>
<dbReference type="Pfam" id="PF11812">
    <property type="entry name" value="DUF3333"/>
    <property type="match status" value="1"/>
</dbReference>
<keyword evidence="4" id="KW-0813">Transport</keyword>
<keyword evidence="7 9" id="KW-1133">Transmembrane helix</keyword>
<accession>A0A7X1FWY9</accession>
<evidence type="ECO:0000256" key="8">
    <source>
        <dbReference type="ARBA" id="ARBA00023136"/>
    </source>
</evidence>
<keyword evidence="8 9" id="KW-0472">Membrane</keyword>
<dbReference type="Proteomes" id="UP000551327">
    <property type="component" value="Unassembled WGS sequence"/>
</dbReference>
<evidence type="ECO:0000256" key="2">
    <source>
        <dbReference type="ARBA" id="ARBA00007069"/>
    </source>
</evidence>
<evidence type="ECO:0000256" key="3">
    <source>
        <dbReference type="ARBA" id="ARBA00016864"/>
    </source>
</evidence>
<dbReference type="GO" id="GO:0005886">
    <property type="term" value="C:plasma membrane"/>
    <property type="evidence" value="ECO:0007669"/>
    <property type="project" value="UniProtKB-SubCell"/>
</dbReference>
<dbReference type="NCBIfam" id="TIGR00974">
    <property type="entry name" value="3a0107s02c"/>
    <property type="match status" value="1"/>
</dbReference>
<evidence type="ECO:0000259" key="10">
    <source>
        <dbReference type="PROSITE" id="PS50928"/>
    </source>
</evidence>
<feature type="transmembrane region" description="Helical" evidence="9">
    <location>
        <begin position="207"/>
        <end position="228"/>
    </location>
</feature>
<comment type="caution">
    <text evidence="11">The sequence shown here is derived from an EMBL/GenBank/DDBJ whole genome shotgun (WGS) entry which is preliminary data.</text>
</comment>
<dbReference type="GO" id="GO:0035435">
    <property type="term" value="P:phosphate ion transmembrane transport"/>
    <property type="evidence" value="ECO:0007669"/>
    <property type="project" value="InterPro"/>
</dbReference>
<dbReference type="RefSeq" id="WP_185678440.1">
    <property type="nucleotide sequence ID" value="NZ_JACLAX010000004.1"/>
</dbReference>
<reference evidence="11 12" key="1">
    <citation type="submission" date="2020-08" db="EMBL/GenBank/DDBJ databases">
        <title>The genome sequence of type strain Novosphingobium piscinae KCTC 42194.</title>
        <authorList>
            <person name="Liu Y."/>
        </authorList>
    </citation>
    <scope>NUCLEOTIDE SEQUENCE [LARGE SCALE GENOMIC DNA]</scope>
    <source>
        <strain evidence="11 12">KCTC 42194</strain>
    </source>
</reference>
<feature type="transmembrane region" description="Helical" evidence="9">
    <location>
        <begin position="274"/>
        <end position="298"/>
    </location>
</feature>
<gene>
    <name evidence="11" type="primary">pstA</name>
    <name evidence="11" type="ORF">H7F53_05240</name>
</gene>
<dbReference type="SUPFAM" id="SSF161098">
    <property type="entry name" value="MetI-like"/>
    <property type="match status" value="1"/>
</dbReference>
<comment type="similarity">
    <text evidence="2 9">Belongs to the binding-protein-dependent transport system permease family. CysTW subfamily.</text>
</comment>
<evidence type="ECO:0000256" key="5">
    <source>
        <dbReference type="ARBA" id="ARBA00022475"/>
    </source>
</evidence>
<dbReference type="GO" id="GO:0005315">
    <property type="term" value="F:phosphate transmembrane transporter activity"/>
    <property type="evidence" value="ECO:0007669"/>
    <property type="project" value="InterPro"/>
</dbReference>
<dbReference type="CDD" id="cd06261">
    <property type="entry name" value="TM_PBP2"/>
    <property type="match status" value="1"/>
</dbReference>
<evidence type="ECO:0000256" key="7">
    <source>
        <dbReference type="ARBA" id="ARBA00022989"/>
    </source>
</evidence>
<comment type="subcellular location">
    <subcellularLocation>
        <location evidence="9">Cell inner membrane</location>
        <topology evidence="9">Multi-pass membrane protein</topology>
    </subcellularLocation>
    <subcellularLocation>
        <location evidence="1">Cell membrane</location>
        <topology evidence="1">Multi-pass membrane protein</topology>
    </subcellularLocation>
</comment>
<dbReference type="InterPro" id="IPR000515">
    <property type="entry name" value="MetI-like"/>
</dbReference>
<keyword evidence="12" id="KW-1185">Reference proteome</keyword>
<feature type="transmembrane region" description="Helical" evidence="9">
    <location>
        <begin position="319"/>
        <end position="341"/>
    </location>
</feature>
<feature type="transmembrane region" description="Helical" evidence="9">
    <location>
        <begin position="248"/>
        <end position="268"/>
    </location>
</feature>
<organism evidence="11 12">
    <name type="scientific">Novosphingobium piscinae</name>
    <dbReference type="NCBI Taxonomy" id="1507448"/>
    <lineage>
        <taxon>Bacteria</taxon>
        <taxon>Pseudomonadati</taxon>
        <taxon>Pseudomonadota</taxon>
        <taxon>Alphaproteobacteria</taxon>
        <taxon>Sphingomonadales</taxon>
        <taxon>Sphingomonadaceae</taxon>
        <taxon>Novosphingobium</taxon>
    </lineage>
</organism>
<evidence type="ECO:0000256" key="9">
    <source>
        <dbReference type="RuleBase" id="RU363043"/>
    </source>
</evidence>
<evidence type="ECO:0000256" key="4">
    <source>
        <dbReference type="ARBA" id="ARBA00022448"/>
    </source>
</evidence>
<evidence type="ECO:0000256" key="1">
    <source>
        <dbReference type="ARBA" id="ARBA00004651"/>
    </source>
</evidence>
<proteinExistence type="inferred from homology"/>
<dbReference type="InterPro" id="IPR024573">
    <property type="entry name" value="DUF3333"/>
</dbReference>